<dbReference type="RefSeq" id="WP_229715047.1">
    <property type="nucleotide sequence ID" value="NZ_BMGP01000001.1"/>
</dbReference>
<evidence type="ECO:0000256" key="1">
    <source>
        <dbReference type="ARBA" id="ARBA00023015"/>
    </source>
</evidence>
<reference evidence="6 7" key="1">
    <citation type="journal article" date="2014" name="Int. J. Syst. Evol. Microbiol.">
        <title>Complete genome sequence of Corynebacterium casei LMG S-19264T (=DSM 44701T), isolated from a smear-ripened cheese.</title>
        <authorList>
            <consortium name="US DOE Joint Genome Institute (JGI-PGF)"/>
            <person name="Walter F."/>
            <person name="Albersmeier A."/>
            <person name="Kalinowski J."/>
            <person name="Ruckert C."/>
        </authorList>
    </citation>
    <scope>NUCLEOTIDE SEQUENCE [LARGE SCALE GENOMIC DNA]</scope>
    <source>
        <strain evidence="6 7">CGMCC 1.12976</strain>
    </source>
</reference>
<accession>A0A917ETR0</accession>
<dbReference type="InterPro" id="IPR009057">
    <property type="entry name" value="Homeodomain-like_sf"/>
</dbReference>
<dbReference type="InterPro" id="IPR025996">
    <property type="entry name" value="MT1864/Rv1816-like_C"/>
</dbReference>
<gene>
    <name evidence="6" type="ORF">GCM10011399_05660</name>
</gene>
<sequence>MSTETSTPRATYRHGDLRGALVSAGLAMARAGGPDAVVLREATRQAGVTPNAAYRHFADRGALLRAVSDAAQALAADRMEAEVARATAAPMPVTSATAAPPAPATPPSVAAPALLPRSVVVSAQPPTPVTSPFADAHPEPEQAQRMLRAVGTGYLAFAREEPGLFRVAFSVPDHLAQSTSPAKAGAAGRTPFAILSAALDAYAAAGILPPDRRENAELYAWSAVHGLGMLVIDGPLRGLSDPMVDAATTRVLDMVERGL</sequence>
<dbReference type="GO" id="GO:0003677">
    <property type="term" value="F:DNA binding"/>
    <property type="evidence" value="ECO:0007669"/>
    <property type="project" value="UniProtKB-UniRule"/>
</dbReference>
<dbReference type="SUPFAM" id="SSF48498">
    <property type="entry name" value="Tetracyclin repressor-like, C-terminal domain"/>
    <property type="match status" value="1"/>
</dbReference>
<dbReference type="Proteomes" id="UP000598775">
    <property type="component" value="Unassembled WGS sequence"/>
</dbReference>
<proteinExistence type="predicted"/>
<name>A0A917ETR0_9MICO</name>
<dbReference type="SUPFAM" id="SSF46689">
    <property type="entry name" value="Homeodomain-like"/>
    <property type="match status" value="1"/>
</dbReference>
<dbReference type="InterPro" id="IPR036271">
    <property type="entry name" value="Tet_transcr_reg_TetR-rel_C_sf"/>
</dbReference>
<evidence type="ECO:0000256" key="3">
    <source>
        <dbReference type="ARBA" id="ARBA00023163"/>
    </source>
</evidence>
<protein>
    <recommendedName>
        <fullName evidence="5">HTH tetR-type domain-containing protein</fullName>
    </recommendedName>
</protein>
<evidence type="ECO:0000256" key="4">
    <source>
        <dbReference type="PROSITE-ProRule" id="PRU00335"/>
    </source>
</evidence>
<keyword evidence="2 4" id="KW-0238">DNA-binding</keyword>
<keyword evidence="1" id="KW-0805">Transcription regulation</keyword>
<evidence type="ECO:0000256" key="2">
    <source>
        <dbReference type="ARBA" id="ARBA00023125"/>
    </source>
</evidence>
<dbReference type="Pfam" id="PF00440">
    <property type="entry name" value="TetR_N"/>
    <property type="match status" value="1"/>
</dbReference>
<keyword evidence="7" id="KW-1185">Reference proteome</keyword>
<comment type="caution">
    <text evidence="6">The sequence shown here is derived from an EMBL/GenBank/DDBJ whole genome shotgun (WGS) entry which is preliminary data.</text>
</comment>
<evidence type="ECO:0000259" key="5">
    <source>
        <dbReference type="PROSITE" id="PS50977"/>
    </source>
</evidence>
<dbReference type="AlphaFoldDB" id="A0A917ETR0"/>
<keyword evidence="3" id="KW-0804">Transcription</keyword>
<dbReference type="Gene3D" id="1.10.357.10">
    <property type="entry name" value="Tetracycline Repressor, domain 2"/>
    <property type="match status" value="2"/>
</dbReference>
<feature type="DNA-binding region" description="H-T-H motif" evidence="4">
    <location>
        <begin position="38"/>
        <end position="57"/>
    </location>
</feature>
<organism evidence="6 7">
    <name type="scientific">Subtercola lobariae</name>
    <dbReference type="NCBI Taxonomy" id="1588641"/>
    <lineage>
        <taxon>Bacteria</taxon>
        <taxon>Bacillati</taxon>
        <taxon>Actinomycetota</taxon>
        <taxon>Actinomycetes</taxon>
        <taxon>Micrococcales</taxon>
        <taxon>Microbacteriaceae</taxon>
        <taxon>Subtercola</taxon>
    </lineage>
</organism>
<dbReference type="PROSITE" id="PS50977">
    <property type="entry name" value="HTH_TETR_2"/>
    <property type="match status" value="1"/>
</dbReference>
<evidence type="ECO:0000313" key="6">
    <source>
        <dbReference type="EMBL" id="GGF14654.1"/>
    </source>
</evidence>
<evidence type="ECO:0000313" key="7">
    <source>
        <dbReference type="Proteomes" id="UP000598775"/>
    </source>
</evidence>
<dbReference type="Pfam" id="PF13305">
    <property type="entry name" value="TetR_C_33"/>
    <property type="match status" value="1"/>
</dbReference>
<feature type="domain" description="HTH tetR-type" evidence="5">
    <location>
        <begin position="15"/>
        <end position="75"/>
    </location>
</feature>
<dbReference type="InterPro" id="IPR001647">
    <property type="entry name" value="HTH_TetR"/>
</dbReference>
<dbReference type="EMBL" id="BMGP01000001">
    <property type="protein sequence ID" value="GGF14654.1"/>
    <property type="molecule type" value="Genomic_DNA"/>
</dbReference>